<accession>A0A7R8ZB98</accession>
<organism evidence="2">
    <name type="scientific">Timema douglasi</name>
    <name type="common">Walking stick</name>
    <dbReference type="NCBI Taxonomy" id="61478"/>
    <lineage>
        <taxon>Eukaryota</taxon>
        <taxon>Metazoa</taxon>
        <taxon>Ecdysozoa</taxon>
        <taxon>Arthropoda</taxon>
        <taxon>Hexapoda</taxon>
        <taxon>Insecta</taxon>
        <taxon>Pterygota</taxon>
        <taxon>Neoptera</taxon>
        <taxon>Polyneoptera</taxon>
        <taxon>Phasmatodea</taxon>
        <taxon>Timematodea</taxon>
        <taxon>Timematoidea</taxon>
        <taxon>Timematidae</taxon>
        <taxon>Timema</taxon>
    </lineage>
</organism>
<feature type="transmembrane region" description="Helical" evidence="1">
    <location>
        <begin position="40"/>
        <end position="59"/>
    </location>
</feature>
<proteinExistence type="predicted"/>
<evidence type="ECO:0000256" key="1">
    <source>
        <dbReference type="SAM" id="Phobius"/>
    </source>
</evidence>
<keyword evidence="1" id="KW-0472">Membrane</keyword>
<sequence>MLLLVCPQFGEELLGCNFWPTIPLGAVMTGMDRMVYSSPVFWLGLILIPFTTLIADVSYKVIHATAFKTLTEEARESEIRKADPGKVIMKETKHS</sequence>
<keyword evidence="1" id="KW-1133">Transmembrane helix</keyword>
<protein>
    <submittedName>
        <fullName evidence="2">Uncharacterized protein</fullName>
    </submittedName>
</protein>
<gene>
    <name evidence="2" type="ORF">TDIB3V08_LOCUS9374</name>
</gene>
<reference evidence="2" key="1">
    <citation type="submission" date="2020-11" db="EMBL/GenBank/DDBJ databases">
        <authorList>
            <person name="Tran Van P."/>
        </authorList>
    </citation>
    <scope>NUCLEOTIDE SEQUENCE</scope>
</reference>
<evidence type="ECO:0000313" key="2">
    <source>
        <dbReference type="EMBL" id="CAD7203200.1"/>
    </source>
</evidence>
<keyword evidence="1" id="KW-0812">Transmembrane</keyword>
<dbReference type="AlphaFoldDB" id="A0A7R8ZB98"/>
<dbReference type="EMBL" id="OA570309">
    <property type="protein sequence ID" value="CAD7203200.1"/>
    <property type="molecule type" value="Genomic_DNA"/>
</dbReference>
<name>A0A7R8ZB98_TIMDO</name>